<keyword evidence="4" id="KW-1185">Reference proteome</keyword>
<dbReference type="EMBL" id="FOPC01000001">
    <property type="protein sequence ID" value="SFG10369.1"/>
    <property type="molecule type" value="Genomic_DNA"/>
</dbReference>
<dbReference type="InterPro" id="IPR043709">
    <property type="entry name" value="DUF5649"/>
</dbReference>
<dbReference type="Pfam" id="PF21722">
    <property type="entry name" value="Gly_rich_2"/>
    <property type="match status" value="1"/>
</dbReference>
<dbReference type="Proteomes" id="UP000199642">
    <property type="component" value="Unassembled WGS sequence"/>
</dbReference>
<feature type="domain" description="Glycine-rich" evidence="2">
    <location>
        <begin position="301"/>
        <end position="553"/>
    </location>
</feature>
<reference evidence="4" key="1">
    <citation type="submission" date="2016-10" db="EMBL/GenBank/DDBJ databases">
        <authorList>
            <person name="Varghese N."/>
            <person name="Submissions S."/>
        </authorList>
    </citation>
    <scope>NUCLEOTIDE SEQUENCE [LARGE SCALE GENOMIC DNA]</scope>
    <source>
        <strain evidence="4">DSM 19315</strain>
    </source>
</reference>
<evidence type="ECO:0000313" key="4">
    <source>
        <dbReference type="Proteomes" id="UP000199642"/>
    </source>
</evidence>
<feature type="region of interest" description="Disordered" evidence="1">
    <location>
        <begin position="481"/>
        <end position="543"/>
    </location>
</feature>
<evidence type="ECO:0000259" key="2">
    <source>
        <dbReference type="Pfam" id="PF21722"/>
    </source>
</evidence>
<evidence type="ECO:0000256" key="1">
    <source>
        <dbReference type="SAM" id="MobiDB-lite"/>
    </source>
</evidence>
<feature type="compositionally biased region" description="Low complexity" evidence="1">
    <location>
        <begin position="445"/>
        <end position="455"/>
    </location>
</feature>
<dbReference type="InterPro" id="IPR049304">
    <property type="entry name" value="Gly_rich_dom"/>
</dbReference>
<accession>A0A1I2P5K6</accession>
<dbReference type="STRING" id="435880.SAMN04487988_101421"/>
<organism evidence="3 4">
    <name type="scientific">Algoriphagus hitonicola</name>
    <dbReference type="NCBI Taxonomy" id="435880"/>
    <lineage>
        <taxon>Bacteria</taxon>
        <taxon>Pseudomonadati</taxon>
        <taxon>Bacteroidota</taxon>
        <taxon>Cytophagia</taxon>
        <taxon>Cytophagales</taxon>
        <taxon>Cyclobacteriaceae</taxon>
        <taxon>Algoriphagus</taxon>
    </lineage>
</organism>
<feature type="compositionally biased region" description="Gly residues" evidence="1">
    <location>
        <begin position="531"/>
        <end position="543"/>
    </location>
</feature>
<feature type="compositionally biased region" description="Gly residues" evidence="1">
    <location>
        <begin position="391"/>
        <end position="400"/>
    </location>
</feature>
<protein>
    <submittedName>
        <fullName evidence="3">Por secretion system C-terminal sorting domain-containing protein</fullName>
    </submittedName>
</protein>
<proteinExistence type="predicted"/>
<name>A0A1I2P5K6_9BACT</name>
<evidence type="ECO:0000313" key="3">
    <source>
        <dbReference type="EMBL" id="SFG10369.1"/>
    </source>
</evidence>
<dbReference type="NCBIfam" id="TIGR04183">
    <property type="entry name" value="Por_Secre_tail"/>
    <property type="match status" value="1"/>
</dbReference>
<feature type="region of interest" description="Disordered" evidence="1">
    <location>
        <begin position="379"/>
        <end position="462"/>
    </location>
</feature>
<dbReference type="OrthoDB" id="1443240at2"/>
<dbReference type="AlphaFoldDB" id="A0A1I2P5K6"/>
<sequence>MPTKLWSFILPFFLFLGLNYSLIAQCTDCDVTVDGNNAPVGTFSNGAKVCITGNRTTQLNFNNRNNIQICIADGSSWNGDFNQLSGLGEIQNFGSLTFNSNPNGNWTITNYGSLEFNQNLNSNKTIFNFGQMTVNGDFNVNSNARFESNGTFSVSGNTNFNSNGKVVLVGETFIGGSVVVNSNTDIKMSGNLEISGALQLNSNSSISGINSNFCNLLSVGGAFSNNGQIRGNGLESPNSILYVNKTPGGTALSEGAEVGTCPGFDCVETYSVTTTNGFDEIYIFHCSDILTIPDLLADEEILDVEVALVAGAGGGGFGEAAGGGGAGGVVTANGISLQVGQVYPVAVGPGGYGSNQANSQGTSGYPSVFFGLIANGGGGGGSQSQAHRNGLPGGSGGGAGSFNQGNNGFPGNGGSSALNQGGNGGNGRAQNKNQLVGGGGGGAFQAGQEGNNNNPGNGGSGVPLSILNGFPAIPNAFAGGGGATGRNPAQEYGKGTGGFYSGTKLGGDGDHLDPGESDSDGIGQEGRPNTGSGGGAGSVRGGAGSAGKVIIRISYRILPLEFYRIDAKYDEKEKSVTIDWSMFAQEDELSLTVQRSLNQTKTWEDIQQIDTLVIDSSDLSFSVKDNELGTAQELIFYRIKAEDSKGKTGYSTLVSVNLPARFEGLLWKVFPNPIGSSEIQTIPTGLTRELEDEIGIAISDFSGKTFSFTATDHVELSQKLNEYIKSVKKGVYILRLSDSRGQTVIKLIK</sequence>
<feature type="compositionally biased region" description="Gly residues" evidence="1">
    <location>
        <begin position="494"/>
        <end position="506"/>
    </location>
</feature>
<dbReference type="Pfam" id="PF18886">
    <property type="entry name" value="DUF5649"/>
    <property type="match status" value="1"/>
</dbReference>
<dbReference type="InterPro" id="IPR026444">
    <property type="entry name" value="Secre_tail"/>
</dbReference>
<dbReference type="RefSeq" id="WP_092788582.1">
    <property type="nucleotide sequence ID" value="NZ_FOPC01000001.1"/>
</dbReference>
<gene>
    <name evidence="3" type="ORF">SAMN04487988_101421</name>
</gene>